<keyword evidence="7" id="KW-0131">Cell cycle</keyword>
<evidence type="ECO:0000256" key="3">
    <source>
        <dbReference type="ARBA" id="ARBA00022741"/>
    </source>
</evidence>
<dbReference type="GO" id="GO:0005634">
    <property type="term" value="C:nucleus"/>
    <property type="evidence" value="ECO:0007669"/>
    <property type="project" value="UniProtKB-SubCell"/>
</dbReference>
<dbReference type="GO" id="GO:0005524">
    <property type="term" value="F:ATP binding"/>
    <property type="evidence" value="ECO:0007669"/>
    <property type="project" value="UniProtKB-KW"/>
</dbReference>
<proteinExistence type="inferred from homology"/>
<keyword evidence="5" id="KW-0067">ATP-binding</keyword>
<comment type="subcellular location">
    <subcellularLocation>
        <location evidence="1">Nucleus</location>
    </subcellularLocation>
</comment>
<dbReference type="InterPro" id="IPR004582">
    <property type="entry name" value="Checkpoint_prot_Rad17_Rad24"/>
</dbReference>
<feature type="region of interest" description="Disordered" evidence="8">
    <location>
        <begin position="35"/>
        <end position="121"/>
    </location>
</feature>
<keyword evidence="6" id="KW-0539">Nucleus</keyword>
<feature type="region of interest" description="Disordered" evidence="8">
    <location>
        <begin position="137"/>
        <end position="157"/>
    </location>
</feature>
<protein>
    <recommendedName>
        <fullName evidence="11">Cell cycle checkpoint protein RAD17</fullName>
    </recommendedName>
</protein>
<gene>
    <name evidence="9" type="ORF">RFI_30602</name>
</gene>
<evidence type="ECO:0000256" key="1">
    <source>
        <dbReference type="ARBA" id="ARBA00004123"/>
    </source>
</evidence>
<feature type="compositionally biased region" description="Polar residues" evidence="8">
    <location>
        <begin position="147"/>
        <end position="157"/>
    </location>
</feature>
<accession>X6LXY1</accession>
<dbReference type="EMBL" id="ASPP01026795">
    <property type="protein sequence ID" value="ETO06788.1"/>
    <property type="molecule type" value="Genomic_DNA"/>
</dbReference>
<dbReference type="GO" id="GO:0006281">
    <property type="term" value="P:DNA repair"/>
    <property type="evidence" value="ECO:0007669"/>
    <property type="project" value="InterPro"/>
</dbReference>
<evidence type="ECO:0000256" key="6">
    <source>
        <dbReference type="ARBA" id="ARBA00023242"/>
    </source>
</evidence>
<evidence type="ECO:0000256" key="4">
    <source>
        <dbReference type="ARBA" id="ARBA00022763"/>
    </source>
</evidence>
<feature type="compositionally biased region" description="Low complexity" evidence="8">
    <location>
        <begin position="98"/>
        <end position="110"/>
    </location>
</feature>
<evidence type="ECO:0000313" key="10">
    <source>
        <dbReference type="Proteomes" id="UP000023152"/>
    </source>
</evidence>
<keyword evidence="4" id="KW-0227">DNA damage</keyword>
<evidence type="ECO:0008006" key="11">
    <source>
        <dbReference type="Google" id="ProtNLM"/>
    </source>
</evidence>
<comment type="similarity">
    <text evidence="2">Belongs to the rad17/RAD24 family.</text>
</comment>
<sequence>MEKAYIDIGDSGGEEEKIDLINKKEVLDLLKKIEEEESANENNSEQENEKKKSKTKKQKMENLEKRMIELENANKSTKFKIPTGRRKTKGNQSKNDQSTTSTLSTMPTLPIKTTKDTPTKSNIDSIELRSQLQPQKANTLKWKKATNGGTSSKDMTKSNSIEQSLIFENDQQQWIDKYAPKTLQGIICNICLCMYIFCLLVCLKLKKKKTSELNTQINKTHYFNLSSGNWGTSNVLILIGPPGCGKTSVVECMSRHIQSRIITWPSEDEESHVYSHHLWTWKQHWKEMKDQSNFINNNEAIDIEYCNNRKENSPINRLQRLLQQSCHIWKDKHGVPQVHIFHIHDLPGLTSTHSGGSKKSDNDFIGDAMLQTMVLRACQSSKHIIVFELTSEYEGVQNDLNVFGPQILSHPRVQIIRMNPVNLNLLKACLQHILQLALSKSTLKLSVKALKNIMSDPMIAQIITNCRGDLRNAIQSLQLLFQSRNINTSANADANTNTNTNTNSDANTNSQKTLSHWKEETYSLFHALGKILYAKTNADLSPEECVMRCGMTSNQFCSLLFENFPDFFIFNQNIVSDSQLQRFTDTLHALCDADVCLAALDHFKFHDTSFFSKYCESEDFGQSLYPSFYPVSIASRGYLLSQPLHLDTPVILRNNGPRHSTSKQVIRGSVDKQCQKLQNELKDECKWFLEDCNSIDSHHSISLFNSCNLTLFCTETLPFLSFFTSHPLFRSSSSSSFDQLSLITAANSYSTKYEWKALPKSRFDGFHNNACNNLKANVLNTLTHEPADNIEEIEDSDKD</sequence>
<evidence type="ECO:0000256" key="8">
    <source>
        <dbReference type="SAM" id="MobiDB-lite"/>
    </source>
</evidence>
<feature type="compositionally biased region" description="Low complexity" evidence="8">
    <location>
        <begin position="491"/>
        <end position="510"/>
    </location>
</feature>
<dbReference type="OrthoDB" id="10265971at2759"/>
<dbReference type="PANTHER" id="PTHR12172">
    <property type="entry name" value="CELL CYCLE CHECKPOINT PROTEIN RAD17"/>
    <property type="match status" value="1"/>
</dbReference>
<dbReference type="GO" id="GO:0003682">
    <property type="term" value="F:chromatin binding"/>
    <property type="evidence" value="ECO:0007669"/>
    <property type="project" value="TreeGrafter"/>
</dbReference>
<dbReference type="GO" id="GO:0000077">
    <property type="term" value="P:DNA damage checkpoint signaling"/>
    <property type="evidence" value="ECO:0007669"/>
    <property type="project" value="TreeGrafter"/>
</dbReference>
<dbReference type="AlphaFoldDB" id="X6LXY1"/>
<evidence type="ECO:0000256" key="7">
    <source>
        <dbReference type="ARBA" id="ARBA00023306"/>
    </source>
</evidence>
<reference evidence="9 10" key="1">
    <citation type="journal article" date="2013" name="Curr. Biol.">
        <title>The Genome of the Foraminiferan Reticulomyxa filosa.</title>
        <authorList>
            <person name="Glockner G."/>
            <person name="Hulsmann N."/>
            <person name="Schleicher M."/>
            <person name="Noegel A.A."/>
            <person name="Eichinger L."/>
            <person name="Gallinger C."/>
            <person name="Pawlowski J."/>
            <person name="Sierra R."/>
            <person name="Euteneuer U."/>
            <person name="Pillet L."/>
            <person name="Moustafa A."/>
            <person name="Platzer M."/>
            <person name="Groth M."/>
            <person name="Szafranski K."/>
            <person name="Schliwa M."/>
        </authorList>
    </citation>
    <scope>NUCLEOTIDE SEQUENCE [LARGE SCALE GENOMIC DNA]</scope>
</reference>
<dbReference type="InterPro" id="IPR027417">
    <property type="entry name" value="P-loop_NTPase"/>
</dbReference>
<keyword evidence="3" id="KW-0547">Nucleotide-binding</keyword>
<name>X6LXY1_RETFI</name>
<dbReference type="SUPFAM" id="SSF52540">
    <property type="entry name" value="P-loop containing nucleoside triphosphate hydrolases"/>
    <property type="match status" value="1"/>
</dbReference>
<evidence type="ECO:0000256" key="2">
    <source>
        <dbReference type="ARBA" id="ARBA00006168"/>
    </source>
</evidence>
<dbReference type="Proteomes" id="UP000023152">
    <property type="component" value="Unassembled WGS sequence"/>
</dbReference>
<organism evidence="9 10">
    <name type="scientific">Reticulomyxa filosa</name>
    <dbReference type="NCBI Taxonomy" id="46433"/>
    <lineage>
        <taxon>Eukaryota</taxon>
        <taxon>Sar</taxon>
        <taxon>Rhizaria</taxon>
        <taxon>Retaria</taxon>
        <taxon>Foraminifera</taxon>
        <taxon>Monothalamids</taxon>
        <taxon>Reticulomyxidae</taxon>
        <taxon>Reticulomyxa</taxon>
    </lineage>
</organism>
<dbReference type="GO" id="GO:0033314">
    <property type="term" value="P:mitotic DNA replication checkpoint signaling"/>
    <property type="evidence" value="ECO:0007669"/>
    <property type="project" value="TreeGrafter"/>
</dbReference>
<evidence type="ECO:0000313" key="9">
    <source>
        <dbReference type="EMBL" id="ETO06788.1"/>
    </source>
</evidence>
<evidence type="ECO:0000256" key="5">
    <source>
        <dbReference type="ARBA" id="ARBA00022840"/>
    </source>
</evidence>
<comment type="caution">
    <text evidence="9">The sequence shown here is derived from an EMBL/GenBank/DDBJ whole genome shotgun (WGS) entry which is preliminary data.</text>
</comment>
<dbReference type="Gene3D" id="3.40.50.300">
    <property type="entry name" value="P-loop containing nucleotide triphosphate hydrolases"/>
    <property type="match status" value="1"/>
</dbReference>
<feature type="region of interest" description="Disordered" evidence="8">
    <location>
        <begin position="491"/>
        <end position="511"/>
    </location>
</feature>
<feature type="compositionally biased region" description="Basic and acidic residues" evidence="8">
    <location>
        <begin position="58"/>
        <end position="69"/>
    </location>
</feature>
<keyword evidence="10" id="KW-1185">Reference proteome</keyword>
<dbReference type="PANTHER" id="PTHR12172:SF0">
    <property type="entry name" value="CELL CYCLE CHECKPOINT PROTEIN RAD17"/>
    <property type="match status" value="1"/>
</dbReference>
<dbReference type="GO" id="GO:0003689">
    <property type="term" value="F:DNA clamp loader activity"/>
    <property type="evidence" value="ECO:0007669"/>
    <property type="project" value="TreeGrafter"/>
</dbReference>